<evidence type="ECO:0000313" key="3">
    <source>
        <dbReference type="Proteomes" id="UP000410492"/>
    </source>
</evidence>
<dbReference type="EMBL" id="CAACVG010008270">
    <property type="protein sequence ID" value="VEN49117.1"/>
    <property type="molecule type" value="Genomic_DNA"/>
</dbReference>
<protein>
    <submittedName>
        <fullName evidence="2">Uncharacterized protein</fullName>
    </submittedName>
</protein>
<name>A0A653CMH2_CALMS</name>
<sequence length="388" mass="44746">MDRFLIKKQEISEAPSTSSDRVDSVPEEEKQSERNSVDQIETENEPQKKKRKFLHHFQTDWLTQFPWVEQRKNDAFCKCCDTSVVGGTSHLKRHDKSTKHIRKFNESQSNVKIDTFVRNEAQVKHAKMVYSGELKMVMLLHEHNLPFMLMEHLPKLIASVCPDSKIAKGFNCNRTKATAITSECLASESLRQIRKSLSDENKFYSLIIDETTDISTRKSLVIMIRFFYEHRVRDKFFSLVEVQSATAESLFNAVMEILNQNKISVGNMLGFAADNANVMMGLKAGVQAKFKEINKNIFVLGCTCHSLHLCSSAACMKLPKTIEEFARNLYNHFSNSPKRIGEFEGFQEFTNLKPQKMLRPSQTRWLSLQAVVDRILVLWDALRLYFTN</sequence>
<dbReference type="Proteomes" id="UP000410492">
    <property type="component" value="Unassembled WGS sequence"/>
</dbReference>
<dbReference type="AlphaFoldDB" id="A0A653CMH2"/>
<dbReference type="PANTHER" id="PTHR37162">
    <property type="entry name" value="HAT FAMILY DIMERISATION DOMAINCONTAINING PROTEIN-RELATED"/>
    <property type="match status" value="1"/>
</dbReference>
<accession>A0A653CMH2</accession>
<feature type="compositionally biased region" description="Basic and acidic residues" evidence="1">
    <location>
        <begin position="20"/>
        <end position="36"/>
    </location>
</feature>
<dbReference type="PANTHER" id="PTHR37162:SF1">
    <property type="entry name" value="BED-TYPE DOMAIN-CONTAINING PROTEIN"/>
    <property type="match status" value="1"/>
</dbReference>
<reference evidence="2 3" key="1">
    <citation type="submission" date="2019-01" db="EMBL/GenBank/DDBJ databases">
        <authorList>
            <person name="Sayadi A."/>
        </authorList>
    </citation>
    <scope>NUCLEOTIDE SEQUENCE [LARGE SCALE GENOMIC DNA]</scope>
</reference>
<feature type="compositionally biased region" description="Basic and acidic residues" evidence="1">
    <location>
        <begin position="1"/>
        <end position="11"/>
    </location>
</feature>
<dbReference type="InterPro" id="IPR012337">
    <property type="entry name" value="RNaseH-like_sf"/>
</dbReference>
<evidence type="ECO:0000256" key="1">
    <source>
        <dbReference type="SAM" id="MobiDB-lite"/>
    </source>
</evidence>
<dbReference type="OrthoDB" id="6781255at2759"/>
<proteinExistence type="predicted"/>
<organism evidence="2 3">
    <name type="scientific">Callosobruchus maculatus</name>
    <name type="common">Southern cowpea weevil</name>
    <name type="synonym">Pulse bruchid</name>
    <dbReference type="NCBI Taxonomy" id="64391"/>
    <lineage>
        <taxon>Eukaryota</taxon>
        <taxon>Metazoa</taxon>
        <taxon>Ecdysozoa</taxon>
        <taxon>Arthropoda</taxon>
        <taxon>Hexapoda</taxon>
        <taxon>Insecta</taxon>
        <taxon>Pterygota</taxon>
        <taxon>Neoptera</taxon>
        <taxon>Endopterygota</taxon>
        <taxon>Coleoptera</taxon>
        <taxon>Polyphaga</taxon>
        <taxon>Cucujiformia</taxon>
        <taxon>Chrysomeloidea</taxon>
        <taxon>Chrysomelidae</taxon>
        <taxon>Bruchinae</taxon>
        <taxon>Bruchini</taxon>
        <taxon>Callosobruchus</taxon>
    </lineage>
</organism>
<keyword evidence="3" id="KW-1185">Reference proteome</keyword>
<gene>
    <name evidence="2" type="ORF">CALMAC_LOCUS10335</name>
</gene>
<feature type="region of interest" description="Disordered" evidence="1">
    <location>
        <begin position="1"/>
        <end position="49"/>
    </location>
</feature>
<evidence type="ECO:0000313" key="2">
    <source>
        <dbReference type="EMBL" id="VEN49117.1"/>
    </source>
</evidence>
<dbReference type="SUPFAM" id="SSF53098">
    <property type="entry name" value="Ribonuclease H-like"/>
    <property type="match status" value="1"/>
</dbReference>